<proteinExistence type="predicted"/>
<dbReference type="EMBL" id="JASCZI010153053">
    <property type="protein sequence ID" value="MED6177011.1"/>
    <property type="molecule type" value="Genomic_DNA"/>
</dbReference>
<dbReference type="Proteomes" id="UP001341840">
    <property type="component" value="Unassembled WGS sequence"/>
</dbReference>
<evidence type="ECO:0000313" key="1">
    <source>
        <dbReference type="EMBL" id="MED6177011.1"/>
    </source>
</evidence>
<name>A0ABU6VX27_9FABA</name>
<comment type="caution">
    <text evidence="1">The sequence shown here is derived from an EMBL/GenBank/DDBJ whole genome shotgun (WGS) entry which is preliminary data.</text>
</comment>
<evidence type="ECO:0000313" key="2">
    <source>
        <dbReference type="Proteomes" id="UP001341840"/>
    </source>
</evidence>
<organism evidence="1 2">
    <name type="scientific">Stylosanthes scabra</name>
    <dbReference type="NCBI Taxonomy" id="79078"/>
    <lineage>
        <taxon>Eukaryota</taxon>
        <taxon>Viridiplantae</taxon>
        <taxon>Streptophyta</taxon>
        <taxon>Embryophyta</taxon>
        <taxon>Tracheophyta</taxon>
        <taxon>Spermatophyta</taxon>
        <taxon>Magnoliopsida</taxon>
        <taxon>eudicotyledons</taxon>
        <taxon>Gunneridae</taxon>
        <taxon>Pentapetalae</taxon>
        <taxon>rosids</taxon>
        <taxon>fabids</taxon>
        <taxon>Fabales</taxon>
        <taxon>Fabaceae</taxon>
        <taxon>Papilionoideae</taxon>
        <taxon>50 kb inversion clade</taxon>
        <taxon>dalbergioids sensu lato</taxon>
        <taxon>Dalbergieae</taxon>
        <taxon>Pterocarpus clade</taxon>
        <taxon>Stylosanthes</taxon>
    </lineage>
</organism>
<accession>A0ABU6VX27</accession>
<protein>
    <submittedName>
        <fullName evidence="1">Uncharacterized protein</fullName>
    </submittedName>
</protein>
<sequence length="145" mass="17182">MTRMRGKVKPECRVELPRVVLLAYLLGCWRFIRTENPWVGDSHSVYFKLFRCRFKLGKLVKHFFRRVCPSFSEGLSRRLFCWRISKVCPEYVIGFRMLCNERGLRRFKDSMRNSRPKIDALKVANAANLDLFSLIGSQLELMRSK</sequence>
<gene>
    <name evidence="1" type="ORF">PIB30_093695</name>
</gene>
<reference evidence="1 2" key="1">
    <citation type="journal article" date="2023" name="Plants (Basel)">
        <title>Bridging the Gap: Combining Genomics and Transcriptomics Approaches to Understand Stylosanthes scabra, an Orphan Legume from the Brazilian Caatinga.</title>
        <authorList>
            <person name="Ferreira-Neto J.R.C."/>
            <person name="da Silva M.D."/>
            <person name="Binneck E."/>
            <person name="de Melo N.F."/>
            <person name="da Silva R.H."/>
            <person name="de Melo A.L.T.M."/>
            <person name="Pandolfi V."/>
            <person name="Bustamante F.O."/>
            <person name="Brasileiro-Vidal A.C."/>
            <person name="Benko-Iseppon A.M."/>
        </authorList>
    </citation>
    <scope>NUCLEOTIDE SEQUENCE [LARGE SCALE GENOMIC DNA]</scope>
    <source>
        <tissue evidence="1">Leaves</tissue>
    </source>
</reference>
<keyword evidence="2" id="KW-1185">Reference proteome</keyword>